<dbReference type="InterPro" id="IPR035386">
    <property type="entry name" value="Arm-DNA-bind_5"/>
</dbReference>
<dbReference type="Pfam" id="PF17293">
    <property type="entry name" value="Arm-DNA-bind_5"/>
    <property type="match status" value="1"/>
</dbReference>
<dbReference type="AlphaFoldDB" id="A0A4R2GIC1"/>
<evidence type="ECO:0000256" key="1">
    <source>
        <dbReference type="ARBA" id="ARBA00008857"/>
    </source>
</evidence>
<keyword evidence="3 5" id="KW-0238">DNA-binding</keyword>
<protein>
    <submittedName>
        <fullName evidence="8">Site-specific recombinase XerD</fullName>
    </submittedName>
</protein>
<dbReference type="GO" id="GO:0006310">
    <property type="term" value="P:DNA recombination"/>
    <property type="evidence" value="ECO:0007669"/>
    <property type="project" value="UniProtKB-KW"/>
</dbReference>
<proteinExistence type="inferred from homology"/>
<dbReference type="GO" id="GO:0003677">
    <property type="term" value="F:DNA binding"/>
    <property type="evidence" value="ECO:0007669"/>
    <property type="project" value="UniProtKB-UniRule"/>
</dbReference>
<evidence type="ECO:0000256" key="5">
    <source>
        <dbReference type="PROSITE-ProRule" id="PRU01248"/>
    </source>
</evidence>
<dbReference type="InterPro" id="IPR044068">
    <property type="entry name" value="CB"/>
</dbReference>
<dbReference type="OrthoDB" id="1094492at2"/>
<dbReference type="InterPro" id="IPR013762">
    <property type="entry name" value="Integrase-like_cat_sf"/>
</dbReference>
<comment type="caution">
    <text evidence="8">The sequence shown here is derived from an EMBL/GenBank/DDBJ whole genome shotgun (WGS) entry which is preliminary data.</text>
</comment>
<comment type="similarity">
    <text evidence="1">Belongs to the 'phage' integrase family.</text>
</comment>
<dbReference type="SUPFAM" id="SSF56349">
    <property type="entry name" value="DNA breaking-rejoining enzymes"/>
    <property type="match status" value="1"/>
</dbReference>
<name>A0A4R2GIC1_9BACT</name>
<dbReference type="Gene3D" id="1.10.150.130">
    <property type="match status" value="1"/>
</dbReference>
<evidence type="ECO:0000313" key="9">
    <source>
        <dbReference type="Proteomes" id="UP000295221"/>
    </source>
</evidence>
<dbReference type="PROSITE" id="PS51898">
    <property type="entry name" value="TYR_RECOMBINASE"/>
    <property type="match status" value="1"/>
</dbReference>
<dbReference type="Proteomes" id="UP000295221">
    <property type="component" value="Unassembled WGS sequence"/>
</dbReference>
<dbReference type="InterPro" id="IPR050090">
    <property type="entry name" value="Tyrosine_recombinase_XerCD"/>
</dbReference>
<dbReference type="PROSITE" id="PS51900">
    <property type="entry name" value="CB"/>
    <property type="match status" value="1"/>
</dbReference>
<dbReference type="Pfam" id="PF00589">
    <property type="entry name" value="Phage_integrase"/>
    <property type="match status" value="1"/>
</dbReference>
<evidence type="ECO:0000256" key="4">
    <source>
        <dbReference type="ARBA" id="ARBA00023172"/>
    </source>
</evidence>
<accession>A0A4R2GIC1</accession>
<dbReference type="InterPro" id="IPR011010">
    <property type="entry name" value="DNA_brk_join_enz"/>
</dbReference>
<keyword evidence="4" id="KW-0233">DNA recombination</keyword>
<dbReference type="Gene3D" id="1.10.443.10">
    <property type="entry name" value="Intergrase catalytic core"/>
    <property type="match status" value="1"/>
</dbReference>
<gene>
    <name evidence="8" type="ORF">EV194_11033</name>
</gene>
<feature type="domain" description="Core-binding (CB)" evidence="7">
    <location>
        <begin position="105"/>
        <end position="186"/>
    </location>
</feature>
<dbReference type="InterPro" id="IPR010998">
    <property type="entry name" value="Integrase_recombinase_N"/>
</dbReference>
<evidence type="ECO:0000259" key="6">
    <source>
        <dbReference type="PROSITE" id="PS51898"/>
    </source>
</evidence>
<sequence length="412" mass="47913">MIEATANVYLDELRPKKNDQCSVKIKVTYDRKRRYFSTGIDLLPDEFEKIMQPEGNGKRKTKEQKQTYQKILFYLNKANEAIKNLTVFTFDGFEQFYFEKRNVTNSVSFAFDRYIEQLKTEKRLSTAESYDTAKKSLERFKKNVSFADVTPKFLSKYENWMLENGKSITTIGIYLRSLRSIYNMQNIDKSIYPFGEGENKYTIPTGANTKKALSIDEISSIYNYEAPEYSTKEMAKDYWLFLYLSNGMNVKDFCLLKWSNIDDNILSYKREKTKRSRKKGKLIAVALKPETWSIIKKWGQPSITKDAYIFPHLKPGMTAEDEKATIKQLTKTINKYMKRIAIELKIDKIITTYFARHSFATVLKRSGANVGLISELLGHSSVLVTENYLDSFEKEHIQEQTNVLTAGFKKAN</sequence>
<feature type="domain" description="Tyr recombinase" evidence="6">
    <location>
        <begin position="208"/>
        <end position="402"/>
    </location>
</feature>
<evidence type="ECO:0000313" key="8">
    <source>
        <dbReference type="EMBL" id="TCO07034.1"/>
    </source>
</evidence>
<dbReference type="PANTHER" id="PTHR30349">
    <property type="entry name" value="PHAGE INTEGRASE-RELATED"/>
    <property type="match status" value="1"/>
</dbReference>
<evidence type="ECO:0000259" key="7">
    <source>
        <dbReference type="PROSITE" id="PS51900"/>
    </source>
</evidence>
<keyword evidence="9" id="KW-1185">Reference proteome</keyword>
<evidence type="ECO:0000256" key="3">
    <source>
        <dbReference type="ARBA" id="ARBA00023125"/>
    </source>
</evidence>
<organism evidence="8 9">
    <name type="scientific">Natronoflexus pectinivorans</name>
    <dbReference type="NCBI Taxonomy" id="682526"/>
    <lineage>
        <taxon>Bacteria</taxon>
        <taxon>Pseudomonadati</taxon>
        <taxon>Bacteroidota</taxon>
        <taxon>Bacteroidia</taxon>
        <taxon>Marinilabiliales</taxon>
        <taxon>Marinilabiliaceae</taxon>
        <taxon>Natronoflexus</taxon>
    </lineage>
</organism>
<dbReference type="RefSeq" id="WP_132434376.1">
    <property type="nucleotide sequence ID" value="NZ_SLWK01000010.1"/>
</dbReference>
<dbReference type="EMBL" id="SLWK01000010">
    <property type="protein sequence ID" value="TCO07034.1"/>
    <property type="molecule type" value="Genomic_DNA"/>
</dbReference>
<dbReference type="Pfam" id="PF13102">
    <property type="entry name" value="Phage_int_SAM_5"/>
    <property type="match status" value="1"/>
</dbReference>
<dbReference type="InterPro" id="IPR002104">
    <property type="entry name" value="Integrase_catalytic"/>
</dbReference>
<keyword evidence="2" id="KW-0229">DNA integration</keyword>
<dbReference type="PANTHER" id="PTHR30349:SF64">
    <property type="entry name" value="PROPHAGE INTEGRASE INTD-RELATED"/>
    <property type="match status" value="1"/>
</dbReference>
<reference evidence="8 9" key="1">
    <citation type="submission" date="2019-03" db="EMBL/GenBank/DDBJ databases">
        <title>Genomic Encyclopedia of Type Strains, Phase IV (KMG-IV): sequencing the most valuable type-strain genomes for metagenomic binning, comparative biology and taxonomic classification.</title>
        <authorList>
            <person name="Goeker M."/>
        </authorList>
    </citation>
    <scope>NUCLEOTIDE SEQUENCE [LARGE SCALE GENOMIC DNA]</scope>
    <source>
        <strain evidence="8 9">DSM 24179</strain>
    </source>
</reference>
<dbReference type="InterPro" id="IPR025269">
    <property type="entry name" value="SAM-like_dom"/>
</dbReference>
<evidence type="ECO:0000256" key="2">
    <source>
        <dbReference type="ARBA" id="ARBA00022908"/>
    </source>
</evidence>
<dbReference type="GO" id="GO:0015074">
    <property type="term" value="P:DNA integration"/>
    <property type="evidence" value="ECO:0007669"/>
    <property type="project" value="UniProtKB-KW"/>
</dbReference>